<sequence length="199" mass="22754">MPRRRPRAGEKRMDAAIDHFAEMGYRKADVRRVVNKLLKDVYGKDGWPLLEDSCYSVVQEALFEMEEQEKLQQEQQQQQNQDDGDDEGEEAHLEPQQEEVEEEAPQQEVAIKEEPSEEFIPIAMVVPPSEVVVAVEQTEEAEPLLVDPPSPRAASPDLLVTGTSRKRPPCYGWISESESDSDYEEYLARRQQMVQVPAK</sequence>
<dbReference type="Gramene" id="TraesROB_scaffold_023960_01G000100.1">
    <property type="protein sequence ID" value="TraesROB_scaffold_023960_01G000100.1"/>
    <property type="gene ID" value="TraesROB_scaffold_023960_01G000100"/>
</dbReference>
<reference evidence="3" key="1">
    <citation type="submission" date="2018-08" db="EMBL/GenBank/DDBJ databases">
        <authorList>
            <person name="Rossello M."/>
        </authorList>
    </citation>
    <scope>NUCLEOTIDE SEQUENCE [LARGE SCALE GENOMIC DNA]</scope>
    <source>
        <strain evidence="3">cv. Chinese Spring</strain>
    </source>
</reference>
<protein>
    <recommendedName>
        <fullName evidence="2">WIYLD domain-containing protein</fullName>
    </recommendedName>
</protein>
<feature type="region of interest" description="Disordered" evidence="1">
    <location>
        <begin position="66"/>
        <end position="114"/>
    </location>
</feature>
<feature type="region of interest" description="Disordered" evidence="1">
    <location>
        <begin position="141"/>
        <end position="167"/>
    </location>
</feature>
<dbReference type="AlphaFoldDB" id="A0A3B6U0Z2"/>
<dbReference type="SMR" id="A0A3B6U0Z2"/>
<accession>A0A3B6U0Z2</accession>
<dbReference type="GeneID" id="123161374"/>
<dbReference type="Pfam" id="PF10440">
    <property type="entry name" value="WIYLD"/>
    <property type="match status" value="1"/>
</dbReference>
<proteinExistence type="predicted"/>
<evidence type="ECO:0000256" key="1">
    <source>
        <dbReference type="SAM" id="MobiDB-lite"/>
    </source>
</evidence>
<dbReference type="Proteomes" id="UP000019116">
    <property type="component" value="Chromosome Un"/>
</dbReference>
<keyword evidence="4" id="KW-1185">Reference proteome</keyword>
<dbReference type="Gramene" id="TraesCLE_scaffold_078563_01G000100.1">
    <property type="protein sequence ID" value="TraesCLE_scaffold_078563_01G000100.1"/>
    <property type="gene ID" value="TraesCLE_scaffold_078563_01G000100"/>
</dbReference>
<dbReference type="InterPro" id="IPR018848">
    <property type="entry name" value="WIYLD_domain"/>
</dbReference>
<dbReference type="OrthoDB" id="1898570at2759"/>
<dbReference type="Gramene" id="TraesCSU02G098300.1">
    <property type="protein sequence ID" value="TraesCSU02G098300.1"/>
    <property type="gene ID" value="TraesCSU02G098300"/>
</dbReference>
<organism evidence="3">
    <name type="scientific">Triticum aestivum</name>
    <name type="common">Wheat</name>
    <dbReference type="NCBI Taxonomy" id="4565"/>
    <lineage>
        <taxon>Eukaryota</taxon>
        <taxon>Viridiplantae</taxon>
        <taxon>Streptophyta</taxon>
        <taxon>Embryophyta</taxon>
        <taxon>Tracheophyta</taxon>
        <taxon>Spermatophyta</taxon>
        <taxon>Magnoliopsida</taxon>
        <taxon>Liliopsida</taxon>
        <taxon>Poales</taxon>
        <taxon>Poaceae</taxon>
        <taxon>BOP clade</taxon>
        <taxon>Pooideae</taxon>
        <taxon>Triticodae</taxon>
        <taxon>Triticeae</taxon>
        <taxon>Triticinae</taxon>
        <taxon>Triticum</taxon>
    </lineage>
</organism>
<feature type="compositionally biased region" description="Acidic residues" evidence="1">
    <location>
        <begin position="96"/>
        <end position="105"/>
    </location>
</feature>
<dbReference type="Gramene" id="TraesPARA_EIv1.0_2478540.1">
    <property type="protein sequence ID" value="TraesPARA_EIv1.0_2478540.1.CDS"/>
    <property type="gene ID" value="TraesPARA_EIv1.0_2478540"/>
</dbReference>
<dbReference type="PANTHER" id="PTHR34271">
    <property type="entry name" value="NUCLEOLAR HISTONE METHYLTRANSFERASE-RELATED PROTEIN"/>
    <property type="match status" value="1"/>
</dbReference>
<gene>
    <name evidence="3" type="primary">LOC123161374</name>
</gene>
<dbReference type="Gramene" id="TraesLAC7B03G04184250.1">
    <property type="protein sequence ID" value="TraesLAC7B03G04184250.1"/>
    <property type="gene ID" value="TraesLAC7B03G04184250"/>
</dbReference>
<dbReference type="Gramene" id="TraesARI7B03G04052890.1">
    <property type="protein sequence ID" value="TraesARI7B03G04052890.1"/>
    <property type="gene ID" value="TraesARI7B03G04052890"/>
</dbReference>
<dbReference type="Gene3D" id="1.10.8.850">
    <property type="entry name" value="Histone-lysine N methyltransferase , C-terminal domain-like"/>
    <property type="match status" value="1"/>
</dbReference>
<dbReference type="PANTHER" id="PTHR34271:SF16">
    <property type="entry name" value="WIYLD DOMAIN-CONTAINING PROTEIN"/>
    <property type="match status" value="1"/>
</dbReference>
<dbReference type="OMA" id="SQDECEL"/>
<dbReference type="Gramene" id="TraesWEE_scaffold_025044_01G000100.1">
    <property type="protein sequence ID" value="TraesWEE_scaffold_025044_01G000100.1"/>
    <property type="gene ID" value="TraesWEE_scaffold_025044_01G000100"/>
</dbReference>
<dbReference type="STRING" id="4565.A0A3B6U0Z2"/>
<dbReference type="Gramene" id="TraesMAC7B03G04232660.1">
    <property type="protein sequence ID" value="TraesMAC7B03G04232660.1"/>
    <property type="gene ID" value="TraesMAC7B03G04232660"/>
</dbReference>
<feature type="domain" description="WIYLD" evidence="2">
    <location>
        <begin position="7"/>
        <end position="68"/>
    </location>
</feature>
<dbReference type="Gramene" id="TraesNOR7B03G04286730.1">
    <property type="protein sequence ID" value="TraesNOR7B03G04286730.1"/>
    <property type="gene ID" value="TraesNOR7B03G04286730"/>
</dbReference>
<dbReference type="RefSeq" id="XP_044435147.1">
    <property type="nucleotide sequence ID" value="XM_044579212.1"/>
</dbReference>
<evidence type="ECO:0000259" key="2">
    <source>
        <dbReference type="Pfam" id="PF10440"/>
    </source>
</evidence>
<reference evidence="3" key="2">
    <citation type="submission" date="2018-10" db="UniProtKB">
        <authorList>
            <consortium name="EnsemblPlants"/>
        </authorList>
    </citation>
    <scope>IDENTIFICATION</scope>
</reference>
<dbReference type="EnsemblPlants" id="TraesCSU02G098300.1">
    <property type="protein sequence ID" value="TraesCSU02G098300.1"/>
    <property type="gene ID" value="TraesCSU02G098300"/>
</dbReference>
<evidence type="ECO:0000313" key="3">
    <source>
        <dbReference type="EnsemblPlants" id="TraesCSU02G098300.1"/>
    </source>
</evidence>
<dbReference type="InterPro" id="IPR043017">
    <property type="entry name" value="WIYLD_dom_sf"/>
</dbReference>
<name>A0A3B6U0Z2_WHEAT</name>
<evidence type="ECO:0000313" key="4">
    <source>
        <dbReference type="Proteomes" id="UP000019116"/>
    </source>
</evidence>
<dbReference type="Gramene" id="TraesSYM7B03G04289590.1">
    <property type="protein sequence ID" value="TraesSYM7B03G04289590.1"/>
    <property type="gene ID" value="TraesSYM7B03G04289590"/>
</dbReference>